<dbReference type="Pfam" id="PF01370">
    <property type="entry name" value="Epimerase"/>
    <property type="match status" value="1"/>
</dbReference>
<protein>
    <recommendedName>
        <fullName evidence="6">AB hydrolase-1 domain-containing protein</fullName>
    </recommendedName>
</protein>
<dbReference type="SUPFAM" id="SSF53474">
    <property type="entry name" value="alpha/beta-Hydrolases"/>
    <property type="match status" value="1"/>
</dbReference>
<feature type="domain" description="AB hydrolase-1" evidence="2">
    <location>
        <begin position="424"/>
        <end position="513"/>
    </location>
</feature>
<evidence type="ECO:0000259" key="2">
    <source>
        <dbReference type="Pfam" id="PF00561"/>
    </source>
</evidence>
<dbReference type="InterPro" id="IPR029058">
    <property type="entry name" value="AB_hydrolase_fold"/>
</dbReference>
<dbReference type="OMA" id="IYAGWGV"/>
<feature type="non-terminal residue" evidence="4">
    <location>
        <position position="675"/>
    </location>
</feature>
<name>A0A813EH55_POLGL</name>
<proteinExistence type="inferred from homology"/>
<dbReference type="InterPro" id="IPR000073">
    <property type="entry name" value="AB_hydrolase_1"/>
</dbReference>
<dbReference type="PANTHER" id="PTHR32268">
    <property type="entry name" value="HOMOSERINE O-ACETYLTRANSFERASE"/>
    <property type="match status" value="1"/>
</dbReference>
<evidence type="ECO:0000313" key="5">
    <source>
        <dbReference type="Proteomes" id="UP000654075"/>
    </source>
</evidence>
<accession>A0A813EH55</accession>
<comment type="similarity">
    <text evidence="1">Belongs to the AB hydrolase superfamily. MetX family.</text>
</comment>
<dbReference type="GO" id="GO:0016747">
    <property type="term" value="F:acyltransferase activity, transferring groups other than amino-acyl groups"/>
    <property type="evidence" value="ECO:0007669"/>
    <property type="project" value="InterPro"/>
</dbReference>
<evidence type="ECO:0000313" key="4">
    <source>
        <dbReference type="EMBL" id="CAE8599905.1"/>
    </source>
</evidence>
<evidence type="ECO:0000256" key="1">
    <source>
        <dbReference type="ARBA" id="ARBA00006886"/>
    </source>
</evidence>
<dbReference type="InterPro" id="IPR036291">
    <property type="entry name" value="NAD(P)-bd_dom_sf"/>
</dbReference>
<reference evidence="4" key="1">
    <citation type="submission" date="2021-02" db="EMBL/GenBank/DDBJ databases">
        <authorList>
            <person name="Dougan E. K."/>
            <person name="Rhodes N."/>
            <person name="Thang M."/>
            <person name="Chan C."/>
        </authorList>
    </citation>
    <scope>NUCLEOTIDE SEQUENCE</scope>
</reference>
<dbReference type="Gene3D" id="3.40.50.1820">
    <property type="entry name" value="alpha/beta hydrolase"/>
    <property type="match status" value="1"/>
</dbReference>
<dbReference type="PANTHER" id="PTHR32268:SF15">
    <property type="entry name" value="HOMOSERINE ACETYLTRANSFERASE FAMILY PROTEIN (AFU_ORTHOLOGUE AFUA_1G15350)"/>
    <property type="match status" value="1"/>
</dbReference>
<dbReference type="Gene3D" id="3.40.50.720">
    <property type="entry name" value="NAD(P)-binding Rossmann-like Domain"/>
    <property type="match status" value="1"/>
</dbReference>
<dbReference type="Proteomes" id="UP000654075">
    <property type="component" value="Unassembled WGS sequence"/>
</dbReference>
<gene>
    <name evidence="4" type="ORF">PGLA1383_LOCUS18246</name>
</gene>
<evidence type="ECO:0008006" key="6">
    <source>
        <dbReference type="Google" id="ProtNLM"/>
    </source>
</evidence>
<feature type="domain" description="NAD-dependent epimerase/dehydratase" evidence="3">
    <location>
        <begin position="10"/>
        <end position="86"/>
    </location>
</feature>
<dbReference type="SUPFAM" id="SSF51735">
    <property type="entry name" value="NAD(P)-binding Rossmann-fold domains"/>
    <property type="match status" value="1"/>
</dbReference>
<dbReference type="AlphaFoldDB" id="A0A813EH55"/>
<evidence type="ECO:0000259" key="3">
    <source>
        <dbReference type="Pfam" id="PF01370"/>
    </source>
</evidence>
<dbReference type="InterPro" id="IPR001509">
    <property type="entry name" value="Epimerase_deHydtase"/>
</dbReference>
<dbReference type="EMBL" id="CAJNNV010011600">
    <property type="protein sequence ID" value="CAE8599905.1"/>
    <property type="molecule type" value="Genomic_DNA"/>
</dbReference>
<dbReference type="Pfam" id="PF00561">
    <property type="entry name" value="Abhydrolase_1"/>
    <property type="match status" value="1"/>
</dbReference>
<keyword evidence="5" id="KW-1185">Reference proteome</keyword>
<dbReference type="InterPro" id="IPR008220">
    <property type="entry name" value="HAT_MetX-like"/>
</dbReference>
<comment type="caution">
    <text evidence="4">The sequence shown here is derived from an EMBL/GenBank/DDBJ whole genome shotgun (WGS) entry which is preliminary data.</text>
</comment>
<organism evidence="4 5">
    <name type="scientific">Polarella glacialis</name>
    <name type="common">Dinoflagellate</name>
    <dbReference type="NCBI Taxonomy" id="89957"/>
    <lineage>
        <taxon>Eukaryota</taxon>
        <taxon>Sar</taxon>
        <taxon>Alveolata</taxon>
        <taxon>Dinophyceae</taxon>
        <taxon>Suessiales</taxon>
        <taxon>Suessiaceae</taxon>
        <taxon>Polarella</taxon>
    </lineage>
</organism>
<dbReference type="OrthoDB" id="444135at2759"/>
<sequence length="675" mass="73034">MAAASGPRPVLVTGACGRLGSQVARRLLEDGHRVLATDRAPAPADPAKLWGSHAERVEFVQADLLDVEAVESLAARCGPAVHVGAIPGPSGTPPPGVAAYFAKEAPIGLEPQTGVELLRQNLIGTCILFEALTKQGDGRRVVFSSSLFSMGWSHDPCSFQPRYLPLDEEQPPEPLEHYGLSKAFAESFSAMLVRVTDIGTDEVPPGPPSTERQRLTKADFVGPSFVSLRFSNVIKAEKWNELPWPAPTKCVTPLLWAYCHEHDVVEAHMRALALPQEALASRNETFILAAEDTRYDLPTTELIARHWQHAGKPAPFFSQGSLEGFTSLVCSDKARRVLGLSLRSFRSSSGGPAASLGTSGRSWSVFKAPAGFLLKGGQSGAGLEVAYQTYGLLDADRSNVVLHPTSFDAVHWELEYNVGPGKVLDTAKHFVVIVNLLGAGVSSSPSSCSSENPFPSCGTSVCDNVRLQALLLDSLGIGKLKLIYGYSMGAMQAIHWAAMFPERVQRVAAVCGSAKVSDFNIVFLDSLEAALLADQDCRRSEGRIRLTGPCKQGLKAFARIYAGWGVSQEFYRKELWRGSSRDGVPFKDREDFVARSYEGGFAASHPLNLLAQINTWRTADVSQATKEVATLAQTLKRITARVYLMPGSTDTYFSAADIEAESRLIPNCRFAPIES</sequence>